<comment type="caution">
    <text evidence="1">The sequence shown here is derived from an EMBL/GenBank/DDBJ whole genome shotgun (WGS) entry which is preliminary data.</text>
</comment>
<dbReference type="Proteomes" id="UP001570071">
    <property type="component" value="Unassembled WGS sequence"/>
</dbReference>
<organism evidence="1 2">
    <name type="scientific">Vibrio pomeroyi</name>
    <dbReference type="NCBI Taxonomy" id="198832"/>
    <lineage>
        <taxon>Bacteria</taxon>
        <taxon>Pseudomonadati</taxon>
        <taxon>Pseudomonadota</taxon>
        <taxon>Gammaproteobacteria</taxon>
        <taxon>Vibrionales</taxon>
        <taxon>Vibrionaceae</taxon>
        <taxon>Vibrio</taxon>
    </lineage>
</organism>
<protein>
    <submittedName>
        <fullName evidence="1">Uncharacterized protein</fullName>
    </submittedName>
</protein>
<name>A0ABV4N4D3_9VIBR</name>
<reference evidence="1 2" key="1">
    <citation type="journal article" date="2024" name="ISME J.">
        <title>Tailless and filamentous prophages are predominant in marine Vibrio.</title>
        <authorList>
            <person name="Steensen K."/>
            <person name="Seneca J."/>
            <person name="Bartlau N."/>
            <person name="Yu X.A."/>
            <person name="Hussain F.A."/>
            <person name="Polz M.F."/>
        </authorList>
    </citation>
    <scope>NUCLEOTIDE SEQUENCE [LARGE SCALE GENOMIC DNA]</scope>
    <source>
        <strain evidence="1 2">10N.239.312.F12</strain>
    </source>
</reference>
<evidence type="ECO:0000313" key="1">
    <source>
        <dbReference type="EMBL" id="MEZ8724341.1"/>
    </source>
</evidence>
<keyword evidence="2" id="KW-1185">Reference proteome</keyword>
<sequence>MDGIIHHLDMCESCFQVALSALKEHRRSIVMFDVEQDLPDEKFGQQPVG</sequence>
<gene>
    <name evidence="1" type="ORF">AB6D66_25050</name>
</gene>
<accession>A0ABV4N4D3</accession>
<evidence type="ECO:0000313" key="2">
    <source>
        <dbReference type="Proteomes" id="UP001570071"/>
    </source>
</evidence>
<proteinExistence type="predicted"/>
<dbReference type="RefSeq" id="WP_372040078.1">
    <property type="nucleotide sequence ID" value="NZ_JBFSSG010000114.1"/>
</dbReference>
<dbReference type="EMBL" id="JBFSSG010000114">
    <property type="protein sequence ID" value="MEZ8724341.1"/>
    <property type="molecule type" value="Genomic_DNA"/>
</dbReference>